<comment type="caution">
    <text evidence="2">The sequence shown here is derived from an EMBL/GenBank/DDBJ whole genome shotgun (WGS) entry which is preliminary data.</text>
</comment>
<dbReference type="RefSeq" id="WP_378775722.1">
    <property type="nucleotide sequence ID" value="NZ_JBHTMX010000093.1"/>
</dbReference>
<evidence type="ECO:0000313" key="3">
    <source>
        <dbReference type="Proteomes" id="UP001597171"/>
    </source>
</evidence>
<sequence>MANVEFWLALLKAVVVLGVLVGFFVRLFTGRVSLRKLRGRRFWRL</sequence>
<gene>
    <name evidence="2" type="ORF">ACFQ4O_10900</name>
</gene>
<accession>A0ABW3Z8K0</accession>
<reference evidence="3" key="1">
    <citation type="journal article" date="2019" name="Int. J. Syst. Evol. Microbiol.">
        <title>The Global Catalogue of Microorganisms (GCM) 10K type strain sequencing project: providing services to taxonomists for standard genome sequencing and annotation.</title>
        <authorList>
            <consortium name="The Broad Institute Genomics Platform"/>
            <consortium name="The Broad Institute Genome Sequencing Center for Infectious Disease"/>
            <person name="Wu L."/>
            <person name="Ma J."/>
        </authorList>
    </citation>
    <scope>NUCLEOTIDE SEQUENCE [LARGE SCALE GENOMIC DNA]</scope>
    <source>
        <strain evidence="3">CCUG 61696</strain>
    </source>
</reference>
<name>A0ABW3Z8K0_9HYPH</name>
<dbReference type="Proteomes" id="UP001597171">
    <property type="component" value="Unassembled WGS sequence"/>
</dbReference>
<protein>
    <submittedName>
        <fullName evidence="2">Uncharacterized protein</fullName>
    </submittedName>
</protein>
<evidence type="ECO:0000313" key="2">
    <source>
        <dbReference type="EMBL" id="MFD1332506.1"/>
    </source>
</evidence>
<proteinExistence type="predicted"/>
<keyword evidence="1" id="KW-0812">Transmembrane</keyword>
<keyword evidence="3" id="KW-1185">Reference proteome</keyword>
<keyword evidence="1" id="KW-0472">Membrane</keyword>
<feature type="transmembrane region" description="Helical" evidence="1">
    <location>
        <begin position="6"/>
        <end position="28"/>
    </location>
</feature>
<dbReference type="EMBL" id="JBHTMX010000093">
    <property type="protein sequence ID" value="MFD1332506.1"/>
    <property type="molecule type" value="Genomic_DNA"/>
</dbReference>
<keyword evidence="1" id="KW-1133">Transmembrane helix</keyword>
<evidence type="ECO:0000256" key="1">
    <source>
        <dbReference type="SAM" id="Phobius"/>
    </source>
</evidence>
<organism evidence="2 3">
    <name type="scientific">Methylopila musalis</name>
    <dbReference type="NCBI Taxonomy" id="1134781"/>
    <lineage>
        <taxon>Bacteria</taxon>
        <taxon>Pseudomonadati</taxon>
        <taxon>Pseudomonadota</taxon>
        <taxon>Alphaproteobacteria</taxon>
        <taxon>Hyphomicrobiales</taxon>
        <taxon>Methylopilaceae</taxon>
        <taxon>Methylopila</taxon>
    </lineage>
</organism>